<dbReference type="Proteomes" id="UP000282818">
    <property type="component" value="Unassembled WGS sequence"/>
</dbReference>
<comment type="caution">
    <text evidence="2">The sequence shown here is derived from an EMBL/GenBank/DDBJ whole genome shotgun (WGS) entry which is preliminary data.</text>
</comment>
<organism evidence="2 3">
    <name type="scientific">Neptunomonas marina</name>
    <dbReference type="NCBI Taxonomy" id="1815562"/>
    <lineage>
        <taxon>Bacteria</taxon>
        <taxon>Pseudomonadati</taxon>
        <taxon>Pseudomonadota</taxon>
        <taxon>Gammaproteobacteria</taxon>
        <taxon>Oceanospirillales</taxon>
        <taxon>Oceanospirillaceae</taxon>
        <taxon>Neptunomonas</taxon>
    </lineage>
</organism>
<reference evidence="2 3" key="1">
    <citation type="submission" date="2019-01" db="EMBL/GenBank/DDBJ databases">
        <authorList>
            <person name="Chen W.-M."/>
        </authorList>
    </citation>
    <scope>NUCLEOTIDE SEQUENCE [LARGE SCALE GENOMIC DNA]</scope>
    <source>
        <strain evidence="2 3">HPM-16</strain>
    </source>
</reference>
<feature type="domain" description="STAS" evidence="1">
    <location>
        <begin position="1"/>
        <end position="87"/>
    </location>
</feature>
<dbReference type="PANTHER" id="PTHR35849">
    <property type="entry name" value="BLR2341 PROTEIN"/>
    <property type="match status" value="1"/>
</dbReference>
<dbReference type="CDD" id="cd07043">
    <property type="entry name" value="STAS_anti-anti-sigma_factors"/>
    <property type="match status" value="1"/>
</dbReference>
<dbReference type="PROSITE" id="PS50801">
    <property type="entry name" value="STAS"/>
    <property type="match status" value="1"/>
</dbReference>
<sequence>MNLPEHLTIIEAAEMKEQFAEALNNGPQLEMDLSRLQRVDTAGIQLLAAVKKAAQQQGGDIQWQGSSDALFQSARWIGMVEVLGLPE</sequence>
<keyword evidence="3" id="KW-1185">Reference proteome</keyword>
<dbReference type="InterPro" id="IPR052746">
    <property type="entry name" value="MlaB_ABC_Transporter"/>
</dbReference>
<name>A0A437Q6D7_9GAMM</name>
<gene>
    <name evidence="2" type="ORF">EOE65_13530</name>
</gene>
<proteinExistence type="predicted"/>
<protein>
    <submittedName>
        <fullName evidence="2">STAS domain-containing protein</fullName>
    </submittedName>
</protein>
<dbReference type="InterPro" id="IPR036513">
    <property type="entry name" value="STAS_dom_sf"/>
</dbReference>
<evidence type="ECO:0000259" key="1">
    <source>
        <dbReference type="PROSITE" id="PS50801"/>
    </source>
</evidence>
<dbReference type="PANTHER" id="PTHR35849:SF2">
    <property type="entry name" value="BLR2341 PROTEIN"/>
    <property type="match status" value="1"/>
</dbReference>
<dbReference type="SUPFAM" id="SSF52091">
    <property type="entry name" value="SpoIIaa-like"/>
    <property type="match status" value="1"/>
</dbReference>
<dbReference type="InterPro" id="IPR058548">
    <property type="entry name" value="MlaB-like_STAS"/>
</dbReference>
<dbReference type="RefSeq" id="WP_127694853.1">
    <property type="nucleotide sequence ID" value="NZ_SACQ01000006.1"/>
</dbReference>
<dbReference type="Pfam" id="PF13466">
    <property type="entry name" value="STAS_2"/>
    <property type="match status" value="1"/>
</dbReference>
<accession>A0A437Q6D7</accession>
<dbReference type="Gene3D" id="3.30.750.24">
    <property type="entry name" value="STAS domain"/>
    <property type="match status" value="1"/>
</dbReference>
<dbReference type="AlphaFoldDB" id="A0A437Q6D7"/>
<evidence type="ECO:0000313" key="2">
    <source>
        <dbReference type="EMBL" id="RVU30068.1"/>
    </source>
</evidence>
<evidence type="ECO:0000313" key="3">
    <source>
        <dbReference type="Proteomes" id="UP000282818"/>
    </source>
</evidence>
<dbReference type="EMBL" id="SACQ01000006">
    <property type="protein sequence ID" value="RVU30068.1"/>
    <property type="molecule type" value="Genomic_DNA"/>
</dbReference>
<dbReference type="InterPro" id="IPR002645">
    <property type="entry name" value="STAS_dom"/>
</dbReference>